<dbReference type="InterPro" id="IPR045004">
    <property type="entry name" value="ECH_dom"/>
</dbReference>
<evidence type="ECO:0000259" key="4">
    <source>
        <dbReference type="Pfam" id="PF16113"/>
    </source>
</evidence>
<evidence type="ECO:0000256" key="1">
    <source>
        <dbReference type="ARBA" id="ARBA00001709"/>
    </source>
</evidence>
<dbReference type="Proteomes" id="UP001524547">
    <property type="component" value="Unassembled WGS sequence"/>
</dbReference>
<reference evidence="5 6" key="1">
    <citation type="submission" date="2022-06" db="EMBL/GenBank/DDBJ databases">
        <title>Rhizosaccharibacter gen. nov. sp. nov. KSS12, endophytic bacteria isolated from sugarcane.</title>
        <authorList>
            <person name="Pitiwittayakul N."/>
        </authorList>
    </citation>
    <scope>NUCLEOTIDE SEQUENCE [LARGE SCALE GENOMIC DNA]</scope>
    <source>
        <strain evidence="5 6">KSS12</strain>
    </source>
</reference>
<dbReference type="PANTHER" id="PTHR43176">
    <property type="entry name" value="3-HYDROXYISOBUTYRYL-COA HYDROLASE-RELATED"/>
    <property type="match status" value="1"/>
</dbReference>
<proteinExistence type="predicted"/>
<evidence type="ECO:0000256" key="3">
    <source>
        <dbReference type="ARBA" id="ARBA00022801"/>
    </source>
</evidence>
<evidence type="ECO:0000256" key="2">
    <source>
        <dbReference type="ARBA" id="ARBA00011915"/>
    </source>
</evidence>
<dbReference type="Gene3D" id="3.90.226.10">
    <property type="entry name" value="2-enoyl-CoA Hydratase, Chain A, domain 1"/>
    <property type="match status" value="1"/>
</dbReference>
<sequence>MISAADAAVPTAFLRVEKRGRAGRILLDRPRALHALDEGMVLGLHRALEEWRHDPAVDHVVFASSTPGRAFCAGGDIRAGRELALAGRPDLVERYFEREYALNAVVASYPKPTVALVDGVCMGGGVGLALHCRHRLATPASVIAMPETAIGFFPDVGATFLFRHLPPGLAAWLALTGGRLDGQAAAALGLIDAAVSPDRLAAIDTALDGPGAVAADLLPGGDAARRPVLTPGQERLAAWFDPKHGLDGILRRLEADGGEEARRQLALLRSMSPFSLRVVVEQFRRAAGLSLADCLALDLHLARRLTARPDFVEGVRAVLVDKDRQPRWRPARLEDVSDDEVAAVFAGLED</sequence>
<evidence type="ECO:0000313" key="6">
    <source>
        <dbReference type="Proteomes" id="UP001524547"/>
    </source>
</evidence>
<feature type="domain" description="Enoyl-CoA hydratase/isomerase" evidence="4">
    <location>
        <begin position="23"/>
        <end position="345"/>
    </location>
</feature>
<gene>
    <name evidence="5" type="ORF">NFI88_11850</name>
</gene>
<dbReference type="RefSeq" id="WP_422920278.1">
    <property type="nucleotide sequence ID" value="NZ_JAMZEJ010000007.1"/>
</dbReference>
<accession>A0ABT1W0M5</accession>
<dbReference type="SUPFAM" id="SSF52096">
    <property type="entry name" value="ClpP/crotonase"/>
    <property type="match status" value="1"/>
</dbReference>
<evidence type="ECO:0000313" key="5">
    <source>
        <dbReference type="EMBL" id="MCQ8241529.1"/>
    </source>
</evidence>
<dbReference type="CDD" id="cd06558">
    <property type="entry name" value="crotonase-like"/>
    <property type="match status" value="1"/>
</dbReference>
<comment type="catalytic activity">
    <reaction evidence="1">
        <text>3-hydroxy-2-methylpropanoyl-CoA + H2O = 3-hydroxy-2-methylpropanoate + CoA + H(+)</text>
        <dbReference type="Rhea" id="RHEA:20888"/>
        <dbReference type="ChEBI" id="CHEBI:11805"/>
        <dbReference type="ChEBI" id="CHEBI:15377"/>
        <dbReference type="ChEBI" id="CHEBI:15378"/>
        <dbReference type="ChEBI" id="CHEBI:57287"/>
        <dbReference type="ChEBI" id="CHEBI:57340"/>
        <dbReference type="EC" id="3.1.2.4"/>
    </reaction>
</comment>
<dbReference type="EMBL" id="JAMZEJ010000007">
    <property type="protein sequence ID" value="MCQ8241529.1"/>
    <property type="molecule type" value="Genomic_DNA"/>
</dbReference>
<dbReference type="NCBIfam" id="NF004127">
    <property type="entry name" value="PRK05617.1"/>
    <property type="match status" value="1"/>
</dbReference>
<dbReference type="InterPro" id="IPR029045">
    <property type="entry name" value="ClpP/crotonase-like_dom_sf"/>
</dbReference>
<name>A0ABT1W0M5_9PROT</name>
<keyword evidence="3" id="KW-0378">Hydrolase</keyword>
<dbReference type="Pfam" id="PF16113">
    <property type="entry name" value="ECH_2"/>
    <property type="match status" value="1"/>
</dbReference>
<comment type="caution">
    <text evidence="5">The sequence shown here is derived from an EMBL/GenBank/DDBJ whole genome shotgun (WGS) entry which is preliminary data.</text>
</comment>
<dbReference type="InterPro" id="IPR032259">
    <property type="entry name" value="HIBYL-CoA-H"/>
</dbReference>
<organism evidence="5 6">
    <name type="scientific">Rhizosaccharibacter radicis</name>
    <dbReference type="NCBI Taxonomy" id="2782605"/>
    <lineage>
        <taxon>Bacteria</taxon>
        <taxon>Pseudomonadati</taxon>
        <taxon>Pseudomonadota</taxon>
        <taxon>Alphaproteobacteria</taxon>
        <taxon>Acetobacterales</taxon>
        <taxon>Acetobacteraceae</taxon>
        <taxon>Rhizosaccharibacter</taxon>
    </lineage>
</organism>
<dbReference type="EC" id="3.1.2.4" evidence="2"/>
<dbReference type="PANTHER" id="PTHR43176:SF3">
    <property type="entry name" value="3-HYDROXYISOBUTYRYL-COA HYDROLASE, MITOCHONDRIAL"/>
    <property type="match status" value="1"/>
</dbReference>
<keyword evidence="6" id="KW-1185">Reference proteome</keyword>
<protein>
    <recommendedName>
        <fullName evidence="2">3-hydroxyisobutyryl-CoA hydrolase</fullName>
        <ecNumber evidence="2">3.1.2.4</ecNumber>
    </recommendedName>
</protein>